<sequence>VGCASKIFPGWTNLDIDDLPNVDIIDDARTLSKIPDGACEIIYACHIFEHLGRHEVEAILQVWNKKLVKNGILRLAVPDFEKTITWYQKTSKLEDLLGLLIGGQKTKFDFHKMIFDKKYLSSILIKNGFSDIQEWDWRKVDHGQIDDYSQAYLPHMDKENGLIMSLNIEAKKTN</sequence>
<dbReference type="AlphaFoldDB" id="A0A381ZNH8"/>
<organism evidence="1">
    <name type="scientific">marine metagenome</name>
    <dbReference type="NCBI Taxonomy" id="408172"/>
    <lineage>
        <taxon>unclassified sequences</taxon>
        <taxon>metagenomes</taxon>
        <taxon>ecological metagenomes</taxon>
    </lineage>
</organism>
<evidence type="ECO:0000313" key="1">
    <source>
        <dbReference type="EMBL" id="SVA90878.1"/>
    </source>
</evidence>
<dbReference type="Gene3D" id="3.40.50.150">
    <property type="entry name" value="Vaccinia Virus protein VP39"/>
    <property type="match status" value="1"/>
</dbReference>
<gene>
    <name evidence="1" type="ORF">METZ01_LOCUS143732</name>
</gene>
<dbReference type="SUPFAM" id="SSF53335">
    <property type="entry name" value="S-adenosyl-L-methionine-dependent methyltransferases"/>
    <property type="match status" value="1"/>
</dbReference>
<dbReference type="InterPro" id="IPR029063">
    <property type="entry name" value="SAM-dependent_MTases_sf"/>
</dbReference>
<reference evidence="1" key="1">
    <citation type="submission" date="2018-05" db="EMBL/GenBank/DDBJ databases">
        <authorList>
            <person name="Lanie J.A."/>
            <person name="Ng W.-L."/>
            <person name="Kazmierczak K.M."/>
            <person name="Andrzejewski T.M."/>
            <person name="Davidsen T.M."/>
            <person name="Wayne K.J."/>
            <person name="Tettelin H."/>
            <person name="Glass J.I."/>
            <person name="Rusch D."/>
            <person name="Podicherti R."/>
            <person name="Tsui H.-C.T."/>
            <person name="Winkler M.E."/>
        </authorList>
    </citation>
    <scope>NUCLEOTIDE SEQUENCE</scope>
</reference>
<accession>A0A381ZNH8</accession>
<feature type="non-terminal residue" evidence="1">
    <location>
        <position position="1"/>
    </location>
</feature>
<name>A0A381ZNH8_9ZZZZ</name>
<proteinExistence type="predicted"/>
<protein>
    <recommendedName>
        <fullName evidence="2">Methyltransferase type 11 domain-containing protein</fullName>
    </recommendedName>
</protein>
<dbReference type="EMBL" id="UINC01022048">
    <property type="protein sequence ID" value="SVA90878.1"/>
    <property type="molecule type" value="Genomic_DNA"/>
</dbReference>
<evidence type="ECO:0008006" key="2">
    <source>
        <dbReference type="Google" id="ProtNLM"/>
    </source>
</evidence>